<evidence type="ECO:0000313" key="4">
    <source>
        <dbReference type="Proteomes" id="UP000051845"/>
    </source>
</evidence>
<dbReference type="GO" id="GO:0044208">
    <property type="term" value="P:'de novo' AMP biosynthetic process"/>
    <property type="evidence" value="ECO:0007669"/>
    <property type="project" value="UniProtKB-UniPathway"/>
</dbReference>
<dbReference type="PANTHER" id="PTHR43172:SF1">
    <property type="entry name" value="ADENYLOSUCCINATE LYASE"/>
    <property type="match status" value="1"/>
</dbReference>
<proteinExistence type="predicted"/>
<dbReference type="EMBL" id="AYYR01000117">
    <property type="protein sequence ID" value="KRM73853.1"/>
    <property type="molecule type" value="Genomic_DNA"/>
</dbReference>
<dbReference type="PATRIC" id="fig|1423733.4.peg.1110"/>
<dbReference type="SMART" id="SM00998">
    <property type="entry name" value="ADSL_C"/>
    <property type="match status" value="1"/>
</dbReference>
<protein>
    <submittedName>
        <fullName evidence="3">Lyase</fullName>
    </submittedName>
</protein>
<dbReference type="GO" id="GO:0006189">
    <property type="term" value="P:'de novo' IMP biosynthetic process"/>
    <property type="evidence" value="ECO:0007669"/>
    <property type="project" value="UniProtKB-UniPathway"/>
</dbReference>
<dbReference type="UniPathway" id="UPA00074">
    <property type="reaction ID" value="UER00132"/>
</dbReference>
<dbReference type="InterPro" id="IPR022761">
    <property type="entry name" value="Fumarate_lyase_N"/>
</dbReference>
<dbReference type="Pfam" id="PF00206">
    <property type="entry name" value="Lyase_1"/>
    <property type="match status" value="1"/>
</dbReference>
<dbReference type="PRINTS" id="PR00145">
    <property type="entry name" value="ARGSUCLYASE"/>
</dbReference>
<keyword evidence="1 3" id="KW-0456">Lyase</keyword>
<dbReference type="Proteomes" id="UP000051845">
    <property type="component" value="Unassembled WGS sequence"/>
</dbReference>
<evidence type="ECO:0000313" key="3">
    <source>
        <dbReference type="EMBL" id="KRM73853.1"/>
    </source>
</evidence>
<dbReference type="Gene3D" id="1.20.200.10">
    <property type="entry name" value="Fumarase/aspartase (Central domain)"/>
    <property type="match status" value="1"/>
</dbReference>
<dbReference type="GO" id="GO:0004018">
    <property type="term" value="F:N6-(1,2-dicarboxyethyl)AMP AMP-lyase (fumarate-forming) activity"/>
    <property type="evidence" value="ECO:0007669"/>
    <property type="project" value="InterPro"/>
</dbReference>
<dbReference type="InterPro" id="IPR004769">
    <property type="entry name" value="Pur_lyase"/>
</dbReference>
<dbReference type="InterPro" id="IPR000362">
    <property type="entry name" value="Fumarate_lyase_fam"/>
</dbReference>
<dbReference type="RefSeq" id="WP_054760260.1">
    <property type="nucleotide sequence ID" value="NZ_AYYR01000117.1"/>
</dbReference>
<dbReference type="PROSITE" id="PS00163">
    <property type="entry name" value="FUMARATE_LYASES"/>
    <property type="match status" value="1"/>
</dbReference>
<dbReference type="GO" id="GO:0005829">
    <property type="term" value="C:cytosol"/>
    <property type="evidence" value="ECO:0007669"/>
    <property type="project" value="TreeGrafter"/>
</dbReference>
<accession>A0A0R2B2U2</accession>
<dbReference type="Pfam" id="PF10397">
    <property type="entry name" value="ADSL_C"/>
    <property type="match status" value="1"/>
</dbReference>
<dbReference type="STRING" id="33960.TY91_16625"/>
<reference evidence="3 4" key="1">
    <citation type="journal article" date="2015" name="Genome Announc.">
        <title>Expanding the biotechnology potential of lactobacilli through comparative genomics of 213 strains and associated genera.</title>
        <authorList>
            <person name="Sun Z."/>
            <person name="Harris H.M."/>
            <person name="McCann A."/>
            <person name="Guo C."/>
            <person name="Argimon S."/>
            <person name="Zhang W."/>
            <person name="Yang X."/>
            <person name="Jeffery I.B."/>
            <person name="Cooney J.C."/>
            <person name="Kagawa T.F."/>
            <person name="Liu W."/>
            <person name="Song Y."/>
            <person name="Salvetti E."/>
            <person name="Wrobel A."/>
            <person name="Rasinkangas P."/>
            <person name="Parkhill J."/>
            <person name="Rea M.C."/>
            <person name="O'Sullivan O."/>
            <person name="Ritari J."/>
            <person name="Douillard F.P."/>
            <person name="Paul Ross R."/>
            <person name="Yang R."/>
            <person name="Briner A.E."/>
            <person name="Felis G.E."/>
            <person name="de Vos W.M."/>
            <person name="Barrangou R."/>
            <person name="Klaenhammer T.R."/>
            <person name="Caufield P.W."/>
            <person name="Cui Y."/>
            <person name="Zhang H."/>
            <person name="O'Toole P.W."/>
        </authorList>
    </citation>
    <scope>NUCLEOTIDE SEQUENCE [LARGE SCALE GENOMIC DNA]</scope>
    <source>
        <strain evidence="3 4">DSM 20515</strain>
    </source>
</reference>
<dbReference type="AlphaFoldDB" id="A0A0R2B2U2"/>
<dbReference type="SUPFAM" id="SSF48557">
    <property type="entry name" value="L-aspartase-like"/>
    <property type="match status" value="1"/>
</dbReference>
<name>A0A0R2B2U2_SECCO</name>
<evidence type="ECO:0000259" key="2">
    <source>
        <dbReference type="SMART" id="SM00998"/>
    </source>
</evidence>
<feature type="domain" description="Adenylosuccinate lyase C-terminal" evidence="2">
    <location>
        <begin position="365"/>
        <end position="444"/>
    </location>
</feature>
<comment type="caution">
    <text evidence="3">The sequence shown here is derived from an EMBL/GenBank/DDBJ whole genome shotgun (WGS) entry which is preliminary data.</text>
</comment>
<sequence length="450" mass="50429">MTDVLDSTLLQGNFSTPAVRAIWDDENKIKSQIKVEAALSKIEGQLGVIPQSAADKIVSIAKFENFDINDLAKETREKRHSLIALVHRLQALAGEDAGEYVHFGVTTQDIVDTGTVLQVKQAYAILLKDSKTLIDILKVQTNRYRDTIEIGRTHGIQAIPTTFGFKLAVWLDELVRDHRRLAELNDRHTFVGNINGAIGTYAAFGPKGPEIEKKVLNDLDLDVPTISWQSSRDRLAEFATVIGIYSGTLGKIGHELFNLMKTEVDEIHEPFKKGEIGSSTMPQKRNPALIESLAALTQPIIKDADLMLETMIIDSERDSMHWRNEWVALPELTNYLDTQLTLAATIIKDFQVNADQMLRNVNLQNGLPFAEHIMFNLGTVIGKQSAHELVYNTAMEAIEQHENFLDVLYEQPDVKQNFTRDQLTDWTDPSKDLGSISEKIDDVLAEANNL</sequence>
<dbReference type="InterPro" id="IPR008948">
    <property type="entry name" value="L-Aspartase-like"/>
</dbReference>
<dbReference type="CDD" id="cd01597">
    <property type="entry name" value="pCLME"/>
    <property type="match status" value="1"/>
</dbReference>
<dbReference type="UniPathway" id="UPA00075">
    <property type="reaction ID" value="UER00336"/>
</dbReference>
<dbReference type="Gene3D" id="1.10.40.30">
    <property type="entry name" value="Fumarase/aspartase (C-terminal domain)"/>
    <property type="match status" value="1"/>
</dbReference>
<dbReference type="PANTHER" id="PTHR43172">
    <property type="entry name" value="ADENYLOSUCCINATE LYASE"/>
    <property type="match status" value="1"/>
</dbReference>
<gene>
    <name evidence="3" type="ORF">FC82_GL001052</name>
</gene>
<dbReference type="InterPro" id="IPR019468">
    <property type="entry name" value="AdenyloSucc_lyase_C"/>
</dbReference>
<dbReference type="NCBIfam" id="TIGR00928">
    <property type="entry name" value="purB"/>
    <property type="match status" value="1"/>
</dbReference>
<dbReference type="PRINTS" id="PR00149">
    <property type="entry name" value="FUMRATELYASE"/>
</dbReference>
<dbReference type="InterPro" id="IPR020557">
    <property type="entry name" value="Fumarate_lyase_CS"/>
</dbReference>
<evidence type="ECO:0000256" key="1">
    <source>
        <dbReference type="ARBA" id="ARBA00023239"/>
    </source>
</evidence>
<organism evidence="3 4">
    <name type="scientific">Secundilactobacillus collinoides DSM 20515 = JCM 1123</name>
    <dbReference type="NCBI Taxonomy" id="1423733"/>
    <lineage>
        <taxon>Bacteria</taxon>
        <taxon>Bacillati</taxon>
        <taxon>Bacillota</taxon>
        <taxon>Bacilli</taxon>
        <taxon>Lactobacillales</taxon>
        <taxon>Lactobacillaceae</taxon>
        <taxon>Secundilactobacillus</taxon>
    </lineage>
</organism>
<dbReference type="GO" id="GO:0070626">
    <property type="term" value="F:(S)-2-(5-amino-1-(5-phospho-D-ribosyl)imidazole-4-carboxamido) succinate lyase (fumarate-forming) activity"/>
    <property type="evidence" value="ECO:0007669"/>
    <property type="project" value="TreeGrafter"/>
</dbReference>